<proteinExistence type="predicted"/>
<keyword evidence="2" id="KW-1185">Reference proteome</keyword>
<reference evidence="1 2" key="1">
    <citation type="submission" date="2017-01" db="EMBL/GenBank/DDBJ databases">
        <title>Genome analysis of Paenibacillus selenitrireducens ES3-24.</title>
        <authorList>
            <person name="Xu D."/>
            <person name="Yao R."/>
            <person name="Zheng S."/>
        </authorList>
    </citation>
    <scope>NUCLEOTIDE SEQUENCE [LARGE SCALE GENOMIC DNA]</scope>
    <source>
        <strain evidence="1 2">ES3-24</strain>
    </source>
</reference>
<name>A0A1T2XC49_9BACL</name>
<evidence type="ECO:0000313" key="2">
    <source>
        <dbReference type="Proteomes" id="UP000190188"/>
    </source>
</evidence>
<dbReference type="RefSeq" id="WP_078499162.1">
    <property type="nucleotide sequence ID" value="NZ_MSZX01000005.1"/>
</dbReference>
<protein>
    <submittedName>
        <fullName evidence="1">Uncharacterized protein</fullName>
    </submittedName>
</protein>
<comment type="caution">
    <text evidence="1">The sequence shown here is derived from an EMBL/GenBank/DDBJ whole genome shotgun (WGS) entry which is preliminary data.</text>
</comment>
<dbReference type="Proteomes" id="UP000190188">
    <property type="component" value="Unassembled WGS sequence"/>
</dbReference>
<sequence length="119" mass="13910">MNIGERMGEGKTAVVFEWGRHEVIKVFHDRNAAADVARSAMILKSTAVPPQAPTWVHHRPYRDAFLRTYLQAYMKDCMLTNEEIDRWIIPSLTVRMEELIGHEQREILDLLREHLREVG</sequence>
<dbReference type="OrthoDB" id="9800774at2"/>
<accession>A0A1T2XC49</accession>
<evidence type="ECO:0000313" key="1">
    <source>
        <dbReference type="EMBL" id="OPA77420.1"/>
    </source>
</evidence>
<gene>
    <name evidence="1" type="ORF">BVG16_13245</name>
</gene>
<dbReference type="AlphaFoldDB" id="A0A1T2XC49"/>
<organism evidence="1 2">
    <name type="scientific">Paenibacillus selenitireducens</name>
    <dbReference type="NCBI Taxonomy" id="1324314"/>
    <lineage>
        <taxon>Bacteria</taxon>
        <taxon>Bacillati</taxon>
        <taxon>Bacillota</taxon>
        <taxon>Bacilli</taxon>
        <taxon>Bacillales</taxon>
        <taxon>Paenibacillaceae</taxon>
        <taxon>Paenibacillus</taxon>
    </lineage>
</organism>
<dbReference type="STRING" id="1324314.BVG16_13245"/>
<dbReference type="EMBL" id="MSZX01000005">
    <property type="protein sequence ID" value="OPA77420.1"/>
    <property type="molecule type" value="Genomic_DNA"/>
</dbReference>